<dbReference type="CDD" id="cd07987">
    <property type="entry name" value="LPLAT_MGAT-like"/>
    <property type="match status" value="1"/>
</dbReference>
<dbReference type="EMBL" id="JABEZZ010000006">
    <property type="protein sequence ID" value="MBA0586908.1"/>
    <property type="molecule type" value="Genomic_DNA"/>
</dbReference>
<keyword evidence="3" id="KW-0012">Acyltransferase</keyword>
<evidence type="ECO:0000313" key="6">
    <source>
        <dbReference type="Proteomes" id="UP000593578"/>
    </source>
</evidence>
<organism evidence="5 6">
    <name type="scientific">Gossypium raimondii</name>
    <name type="common">Peruvian cotton</name>
    <name type="synonym">Gossypium klotzschianum subsp. raimondii</name>
    <dbReference type="NCBI Taxonomy" id="29730"/>
    <lineage>
        <taxon>Eukaryota</taxon>
        <taxon>Viridiplantae</taxon>
        <taxon>Streptophyta</taxon>
        <taxon>Embryophyta</taxon>
        <taxon>Tracheophyta</taxon>
        <taxon>Spermatophyta</taxon>
        <taxon>Magnoliopsida</taxon>
        <taxon>eudicotyledons</taxon>
        <taxon>Gunneridae</taxon>
        <taxon>Pentapetalae</taxon>
        <taxon>rosids</taxon>
        <taxon>malvids</taxon>
        <taxon>Malvales</taxon>
        <taxon>Malvaceae</taxon>
        <taxon>Malvoideae</taxon>
        <taxon>Gossypium</taxon>
    </lineage>
</organism>
<sequence>EDGFDLVTAIKGASFYRQGKYLDYVSDYIPPTPYEFKKIYESNSPVMLSTLEDGKVVRGLAGIPSEGPVLYVGYHMLLGFELAPLVLQFLMERNILLRGIAHPMMFTRAKEGRMLDLGSFDTYRLMGAVPVSGSNFYKLLSSKSHALLYPGGVREALHRKGEEYKLFWPEQSEFVRMASRFGAKIVPFGVVGEDDVGELVFDYNDQMQIPSLRTFIKELTEEVVHLRIDASGEVSNQDVYLPGVVPKLPGRFYYYFGKPIETKEKRVNGSIVAFVAKVGIEKLSMYEARWNVEVFIHAVISTITAHGVALLFCFDSIALDWRSGRASYLLDTCLDDCGVHGLFSEFFERMRSEIAIFYRFLRAGFVTLPCELDSWANPTTLPYGLVQGSIELDL</sequence>
<dbReference type="EC" id="2.3.1.-" evidence="4"/>
<feature type="non-terminal residue" evidence="5">
    <location>
        <position position="1"/>
    </location>
</feature>
<accession>A0A7J8PCH6</accession>
<reference evidence="5 6" key="1">
    <citation type="journal article" date="2019" name="Genome Biol. Evol.">
        <title>Insights into the evolution of the New World diploid cottons (Gossypium, subgenus Houzingenia) based on genome sequencing.</title>
        <authorList>
            <person name="Grover C.E."/>
            <person name="Arick M.A. 2nd"/>
            <person name="Thrash A."/>
            <person name="Conover J.L."/>
            <person name="Sanders W.S."/>
            <person name="Peterson D.G."/>
            <person name="Frelichowski J.E."/>
            <person name="Scheffler J.A."/>
            <person name="Scheffler B.E."/>
            <person name="Wendel J.F."/>
        </authorList>
    </citation>
    <scope>NUCLEOTIDE SEQUENCE [LARGE SCALE GENOMIC DNA]</scope>
    <source>
        <strain evidence="5">8</strain>
        <tissue evidence="5">Leaf</tissue>
    </source>
</reference>
<evidence type="ECO:0000256" key="3">
    <source>
        <dbReference type="ARBA" id="ARBA00023315"/>
    </source>
</evidence>
<comment type="caution">
    <text evidence="5">The sequence shown here is derived from an EMBL/GenBank/DDBJ whole genome shotgun (WGS) entry which is preliminary data.</text>
</comment>
<name>A0A7J8PCH6_GOSRA</name>
<evidence type="ECO:0000256" key="2">
    <source>
        <dbReference type="ARBA" id="ARBA00022679"/>
    </source>
</evidence>
<dbReference type="PANTHER" id="PTHR22753:SF24">
    <property type="entry name" value="ESTERASE_LIPASE_THIOESTERASE FAMILY PROTEIN"/>
    <property type="match status" value="1"/>
</dbReference>
<keyword evidence="2 4" id="KW-0808">Transferase</keyword>
<proteinExistence type="inferred from homology"/>
<gene>
    <name evidence="5" type="ORF">Gorai_000049</name>
</gene>
<keyword evidence="4" id="KW-0256">Endoplasmic reticulum</keyword>
<evidence type="ECO:0000256" key="4">
    <source>
        <dbReference type="RuleBase" id="RU367023"/>
    </source>
</evidence>
<dbReference type="Proteomes" id="UP000593578">
    <property type="component" value="Unassembled WGS sequence"/>
</dbReference>
<protein>
    <recommendedName>
        <fullName evidence="4">Acyltransferase</fullName>
        <ecNumber evidence="4">2.3.1.-</ecNumber>
    </recommendedName>
</protein>
<dbReference type="GO" id="GO:0004144">
    <property type="term" value="F:diacylglycerol O-acyltransferase activity"/>
    <property type="evidence" value="ECO:0007669"/>
    <property type="project" value="UniProtKB-ARBA"/>
</dbReference>
<evidence type="ECO:0000256" key="1">
    <source>
        <dbReference type="ARBA" id="ARBA00005420"/>
    </source>
</evidence>
<dbReference type="PANTHER" id="PTHR22753">
    <property type="entry name" value="TRANSMEMBRANE PROTEIN 68"/>
    <property type="match status" value="1"/>
</dbReference>
<dbReference type="InterPro" id="IPR007130">
    <property type="entry name" value="DAGAT"/>
</dbReference>
<evidence type="ECO:0000313" key="5">
    <source>
        <dbReference type="EMBL" id="MBA0586908.1"/>
    </source>
</evidence>
<dbReference type="Pfam" id="PF03982">
    <property type="entry name" value="DAGAT"/>
    <property type="match status" value="1"/>
</dbReference>
<comment type="subcellular location">
    <subcellularLocation>
        <location evidence="4">Endoplasmic reticulum membrane</location>
        <topology evidence="4">Multi-pass membrane protein</topology>
    </subcellularLocation>
</comment>
<dbReference type="AlphaFoldDB" id="A0A7J8PCH6"/>
<comment type="similarity">
    <text evidence="1 4">Belongs to the diacylglycerol acyltransferase family.</text>
</comment>
<dbReference type="GO" id="GO:0005789">
    <property type="term" value="C:endoplasmic reticulum membrane"/>
    <property type="evidence" value="ECO:0007669"/>
    <property type="project" value="UniProtKB-SubCell"/>
</dbReference>
<dbReference type="GO" id="GO:0019432">
    <property type="term" value="P:triglyceride biosynthetic process"/>
    <property type="evidence" value="ECO:0007669"/>
    <property type="project" value="UniProtKB-ARBA"/>
</dbReference>